<accession>A0A2P6SNZ6</accession>
<dbReference type="OMA" id="MMFRMND"/>
<comment type="caution">
    <text evidence="4">The sequence shown here is derived from an EMBL/GenBank/DDBJ whole genome shotgun (WGS) entry which is preliminary data.</text>
</comment>
<dbReference type="InterPro" id="IPR027417">
    <property type="entry name" value="P-loop_NTPase"/>
</dbReference>
<dbReference type="GO" id="GO:0051603">
    <property type="term" value="P:proteolysis involved in protein catabolic process"/>
    <property type="evidence" value="ECO:0007669"/>
    <property type="project" value="TreeGrafter"/>
</dbReference>
<dbReference type="GO" id="GO:0005759">
    <property type="term" value="C:mitochondrial matrix"/>
    <property type="evidence" value="ECO:0007669"/>
    <property type="project" value="TreeGrafter"/>
</dbReference>
<sequence>MMFRMNDVQLHFTESALRLIAKKAISKNTGARGLRAILETILTGTMYEIPDVRIGDDIIDAVVIDEEAVGTDGQGCGAKILYGKGALDQYLSKNKEKDVQVCNLSTYIR</sequence>
<evidence type="ECO:0000313" key="4">
    <source>
        <dbReference type="EMBL" id="PRQ60387.1"/>
    </source>
</evidence>
<keyword evidence="5" id="KW-1185">Reference proteome</keyword>
<dbReference type="SMART" id="SM01086">
    <property type="entry name" value="ClpB_D2-small"/>
    <property type="match status" value="1"/>
</dbReference>
<evidence type="ECO:0000256" key="1">
    <source>
        <dbReference type="ARBA" id="ARBA00022741"/>
    </source>
</evidence>
<name>A0A2P6SNZ6_ROSCH</name>
<dbReference type="Gene3D" id="1.10.8.60">
    <property type="match status" value="1"/>
</dbReference>
<keyword evidence="2 4" id="KW-0067">ATP-binding</keyword>
<dbReference type="GO" id="GO:0005524">
    <property type="term" value="F:ATP binding"/>
    <property type="evidence" value="ECO:0007669"/>
    <property type="project" value="UniProtKB-KW"/>
</dbReference>
<dbReference type="Proteomes" id="UP000238479">
    <property type="component" value="Chromosome 1"/>
</dbReference>
<keyword evidence="4" id="KW-0645">Protease</keyword>
<dbReference type="PANTHER" id="PTHR48102">
    <property type="entry name" value="ATP-DEPENDENT CLP PROTEASE ATP-BINDING SUBUNIT CLPX-LIKE, MITOCHONDRIAL-RELATED"/>
    <property type="match status" value="1"/>
</dbReference>
<dbReference type="PANTHER" id="PTHR48102:SF6">
    <property type="entry name" value="CLP PROTEASE REGULATORY SUBUNIT CLPX1, MITOCHONDRIAL"/>
    <property type="match status" value="1"/>
</dbReference>
<dbReference type="GO" id="GO:0008233">
    <property type="term" value="F:peptidase activity"/>
    <property type="evidence" value="ECO:0007669"/>
    <property type="project" value="UniProtKB-KW"/>
</dbReference>
<dbReference type="Pfam" id="PF10431">
    <property type="entry name" value="ClpB_D2-small"/>
    <property type="match status" value="1"/>
</dbReference>
<reference evidence="4 5" key="1">
    <citation type="journal article" date="2018" name="Nat. Genet.">
        <title>The Rosa genome provides new insights in the design of modern roses.</title>
        <authorList>
            <person name="Bendahmane M."/>
        </authorList>
    </citation>
    <scope>NUCLEOTIDE SEQUENCE [LARGE SCALE GENOMIC DNA]</scope>
    <source>
        <strain evidence="5">cv. Old Blush</strain>
    </source>
</reference>
<dbReference type="InterPro" id="IPR050052">
    <property type="entry name" value="ATP-dep_Clp_protease_ClpX"/>
</dbReference>
<proteinExistence type="predicted"/>
<protein>
    <submittedName>
        <fullName evidence="4">Putative Clp protease, ATP-binding subunit ClpX, P-loop containing nucleoside triphosphate hydrolase</fullName>
    </submittedName>
</protein>
<evidence type="ECO:0000256" key="2">
    <source>
        <dbReference type="ARBA" id="ARBA00022840"/>
    </source>
</evidence>
<organism evidence="4 5">
    <name type="scientific">Rosa chinensis</name>
    <name type="common">China rose</name>
    <dbReference type="NCBI Taxonomy" id="74649"/>
    <lineage>
        <taxon>Eukaryota</taxon>
        <taxon>Viridiplantae</taxon>
        <taxon>Streptophyta</taxon>
        <taxon>Embryophyta</taxon>
        <taxon>Tracheophyta</taxon>
        <taxon>Spermatophyta</taxon>
        <taxon>Magnoliopsida</taxon>
        <taxon>eudicotyledons</taxon>
        <taxon>Gunneridae</taxon>
        <taxon>Pentapetalae</taxon>
        <taxon>rosids</taxon>
        <taxon>fabids</taxon>
        <taxon>Rosales</taxon>
        <taxon>Rosaceae</taxon>
        <taxon>Rosoideae</taxon>
        <taxon>Rosoideae incertae sedis</taxon>
        <taxon>Rosa</taxon>
    </lineage>
</organism>
<evidence type="ECO:0000313" key="5">
    <source>
        <dbReference type="Proteomes" id="UP000238479"/>
    </source>
</evidence>
<dbReference type="InterPro" id="IPR019489">
    <property type="entry name" value="Clp_ATPase_C"/>
</dbReference>
<dbReference type="AlphaFoldDB" id="A0A2P6SNZ6"/>
<keyword evidence="4" id="KW-0378">Hydrolase</keyword>
<feature type="domain" description="Clp ATPase C-terminal" evidence="3">
    <location>
        <begin position="2"/>
        <end position="69"/>
    </location>
</feature>
<gene>
    <name evidence="4" type="ORF">RchiOBHm_Chr1g0380611</name>
</gene>
<evidence type="ECO:0000259" key="3">
    <source>
        <dbReference type="SMART" id="SM01086"/>
    </source>
</evidence>
<dbReference type="EMBL" id="PDCK01000039">
    <property type="protein sequence ID" value="PRQ60387.1"/>
    <property type="molecule type" value="Genomic_DNA"/>
</dbReference>
<dbReference type="SUPFAM" id="SSF52540">
    <property type="entry name" value="P-loop containing nucleoside triphosphate hydrolases"/>
    <property type="match status" value="1"/>
</dbReference>
<dbReference type="Gramene" id="PRQ60387">
    <property type="protein sequence ID" value="PRQ60387"/>
    <property type="gene ID" value="RchiOBHm_Chr1g0380611"/>
</dbReference>
<keyword evidence="1" id="KW-0547">Nucleotide-binding</keyword>
<dbReference type="STRING" id="74649.A0A2P6SNZ6"/>
<dbReference type="GO" id="GO:0016887">
    <property type="term" value="F:ATP hydrolysis activity"/>
    <property type="evidence" value="ECO:0007669"/>
    <property type="project" value="TreeGrafter"/>
</dbReference>